<keyword evidence="2" id="KW-0472">Membrane</keyword>
<dbReference type="Proteomes" id="UP000295525">
    <property type="component" value="Unassembled WGS sequence"/>
</dbReference>
<sequence length="189" mass="20364">MSLIVAARFDTFPAAEDAAESLYRHGFLDRDISTFYVGMPTHGDTSPPDPDSQGGEWGAIVGAACIGLLLAILGAVTAWRIRDTTTAMLIGAGLGAYLGSLWGALWVMGRRARRRAVAPSVQTPPKVREPGVLLALHVAPEQEEHACELLRGAGGHNVERAQGRWHHGEWEDFDSLKPPELKPEPALTP</sequence>
<keyword evidence="2" id="KW-0812">Transmembrane</keyword>
<name>A0A4R3MF19_9BURK</name>
<feature type="region of interest" description="Disordered" evidence="1">
    <location>
        <begin position="169"/>
        <end position="189"/>
    </location>
</feature>
<dbReference type="AlphaFoldDB" id="A0A4R3MF19"/>
<reference evidence="3 4" key="1">
    <citation type="submission" date="2019-03" db="EMBL/GenBank/DDBJ databases">
        <title>Genomic Encyclopedia of Type Strains, Phase IV (KMG-IV): sequencing the most valuable type-strain genomes for metagenomic binning, comparative biology and taxonomic classification.</title>
        <authorList>
            <person name="Goeker M."/>
        </authorList>
    </citation>
    <scope>NUCLEOTIDE SEQUENCE [LARGE SCALE GENOMIC DNA]</scope>
    <source>
        <strain evidence="3 4">DSM 24591</strain>
    </source>
</reference>
<feature type="transmembrane region" description="Helical" evidence="2">
    <location>
        <begin position="57"/>
        <end position="81"/>
    </location>
</feature>
<evidence type="ECO:0000256" key="1">
    <source>
        <dbReference type="SAM" id="MobiDB-lite"/>
    </source>
</evidence>
<feature type="transmembrane region" description="Helical" evidence="2">
    <location>
        <begin position="87"/>
        <end position="107"/>
    </location>
</feature>
<evidence type="ECO:0000313" key="3">
    <source>
        <dbReference type="EMBL" id="TCT10175.1"/>
    </source>
</evidence>
<evidence type="ECO:0000313" key="4">
    <source>
        <dbReference type="Proteomes" id="UP000295525"/>
    </source>
</evidence>
<protein>
    <submittedName>
        <fullName evidence="3">Uncharacterized protein</fullName>
    </submittedName>
</protein>
<dbReference type="RefSeq" id="WP_132579783.1">
    <property type="nucleotide sequence ID" value="NZ_SMAJ01000002.1"/>
</dbReference>
<feature type="compositionally biased region" description="Basic and acidic residues" evidence="1">
    <location>
        <begin position="169"/>
        <end position="183"/>
    </location>
</feature>
<gene>
    <name evidence="3" type="ORF">EDC26_102131</name>
</gene>
<evidence type="ECO:0000256" key="2">
    <source>
        <dbReference type="SAM" id="Phobius"/>
    </source>
</evidence>
<dbReference type="OrthoDB" id="6369218at2"/>
<proteinExistence type="predicted"/>
<keyword evidence="2" id="KW-1133">Transmembrane helix</keyword>
<organism evidence="3 4">
    <name type="scientific">Paralcaligenes ureilyticus</name>
    <dbReference type="NCBI Taxonomy" id="627131"/>
    <lineage>
        <taxon>Bacteria</taxon>
        <taxon>Pseudomonadati</taxon>
        <taxon>Pseudomonadota</taxon>
        <taxon>Betaproteobacteria</taxon>
        <taxon>Burkholderiales</taxon>
        <taxon>Alcaligenaceae</taxon>
        <taxon>Paralcaligenes</taxon>
    </lineage>
</organism>
<comment type="caution">
    <text evidence="3">The sequence shown here is derived from an EMBL/GenBank/DDBJ whole genome shotgun (WGS) entry which is preliminary data.</text>
</comment>
<accession>A0A4R3MF19</accession>
<dbReference type="EMBL" id="SMAJ01000002">
    <property type="protein sequence ID" value="TCT10175.1"/>
    <property type="molecule type" value="Genomic_DNA"/>
</dbReference>
<keyword evidence="4" id="KW-1185">Reference proteome</keyword>